<dbReference type="EMBL" id="CP165625">
    <property type="protein sequence ID" value="XDU96338.1"/>
    <property type="molecule type" value="Genomic_DNA"/>
</dbReference>
<dbReference type="Gene3D" id="3.40.710.10">
    <property type="entry name" value="DD-peptidase/beta-lactamase superfamily"/>
    <property type="match status" value="1"/>
</dbReference>
<gene>
    <name evidence="2" type="ORF">AB3G34_04325</name>
</gene>
<dbReference type="InterPro" id="IPR012338">
    <property type="entry name" value="Beta-lactam/transpept-like"/>
</dbReference>
<keyword evidence="2" id="KW-0378">Hydrolase</keyword>
<reference evidence="2" key="1">
    <citation type="submission" date="2024-07" db="EMBL/GenBank/DDBJ databases">
        <authorList>
            <person name="Biller S.J."/>
        </authorList>
    </citation>
    <scope>NUCLEOTIDE SEQUENCE</scope>
    <source>
        <strain evidence="2">WC2409</strain>
    </source>
</reference>
<protein>
    <submittedName>
        <fullName evidence="2">Serine hydrolase domain-containing protein</fullName>
        <ecNumber evidence="2">3.-.-.-</ecNumber>
    </submittedName>
</protein>
<dbReference type="GO" id="GO:0016787">
    <property type="term" value="F:hydrolase activity"/>
    <property type="evidence" value="ECO:0007669"/>
    <property type="project" value="UniProtKB-KW"/>
</dbReference>
<dbReference type="EC" id="3.-.-.-" evidence="2"/>
<dbReference type="Pfam" id="PF00144">
    <property type="entry name" value="Beta-lactamase"/>
    <property type="match status" value="1"/>
</dbReference>
<dbReference type="SUPFAM" id="SSF56601">
    <property type="entry name" value="beta-lactamase/transpeptidase-like"/>
    <property type="match status" value="1"/>
</dbReference>
<dbReference type="RefSeq" id="WP_369753560.1">
    <property type="nucleotide sequence ID" value="NZ_CP165625.1"/>
</dbReference>
<evidence type="ECO:0000259" key="1">
    <source>
        <dbReference type="Pfam" id="PF00144"/>
    </source>
</evidence>
<accession>A0AB39W5J2</accession>
<dbReference type="InterPro" id="IPR001466">
    <property type="entry name" value="Beta-lactam-related"/>
</dbReference>
<dbReference type="PANTHER" id="PTHR43283:SF7">
    <property type="entry name" value="BETA-LACTAMASE-RELATED DOMAIN-CONTAINING PROTEIN"/>
    <property type="match status" value="1"/>
</dbReference>
<proteinExistence type="predicted"/>
<organism evidence="2">
    <name type="scientific">Flavobacterium sp. WC2409</name>
    <dbReference type="NCBI Taxonomy" id="3234139"/>
    <lineage>
        <taxon>Bacteria</taxon>
        <taxon>Pseudomonadati</taxon>
        <taxon>Bacteroidota</taxon>
        <taxon>Flavobacteriia</taxon>
        <taxon>Flavobacteriales</taxon>
        <taxon>Flavobacteriaceae</taxon>
        <taxon>Flavobacterium</taxon>
    </lineage>
</organism>
<dbReference type="AlphaFoldDB" id="A0AB39W5J2"/>
<feature type="domain" description="Beta-lactamase-related" evidence="1">
    <location>
        <begin position="81"/>
        <end position="345"/>
    </location>
</feature>
<evidence type="ECO:0000313" key="2">
    <source>
        <dbReference type="EMBL" id="XDU96338.1"/>
    </source>
</evidence>
<name>A0AB39W5J2_9FLAO</name>
<dbReference type="PANTHER" id="PTHR43283">
    <property type="entry name" value="BETA-LACTAMASE-RELATED"/>
    <property type="match status" value="1"/>
</dbReference>
<sequence length="370" mass="42706">MIFFICCTSCNVFRSLRYGGIPSQSDYKHFAQRVIANEAPVYYFHKPIKDSHLGTKIGLVNRDFNGTNVSLDSFTTLHKTISFLIIRNDTIVYERYNKGYTSNSFVSSFSMVKPFVSTLIGIAIDEGKIKSENDLIIDYLPEFKNKIGWDKITIKNLLQHTSGIRFTDNKLNPVSDNAEFYWGDNLREKMLNLKLEYPPNTKFKYSSENTMLLGYIIEKVSGGTISNYLEDKIWKPLGMEAPATWSLDRDDDKAIEKTFCCLQARAIDFAKFGRLYLNGGNWNGKQIVSKRWVELSTHSDPSGNNKHFYNNNWGIGPLKYGSYFAVGLFGQYLYIYPEKKMIIVRFGDAETSYHPNYWQEVFLQIIDQMK</sequence>
<dbReference type="InterPro" id="IPR050789">
    <property type="entry name" value="Diverse_Enzym_Activities"/>
</dbReference>